<sequence length="259" mass="26771">MRTDMVAEVADGVFLARGTDVNWVLLREGKDVTLVDTGWAGDRAKVLASVAAVGVRPEDVRAILLTHAHIDHMGAVNHFHTSYGTPVYLDEVEVAHARREYLEQAGPGVVIRNLGRRGVLGWALRVARVGATRDITVAHARRLPAAGDDGALDLPGRPVPVPMHGHTSGHSAFHLPAAGVVITGDGLVTGHPATGVDGPHVLGGMFDHSPTEALAALDALAGLGADVVLPGHGPAYRGPVATAVTIARQRATGGATPPG</sequence>
<organism evidence="2 3">
    <name type="scientific">Jatrophihabitans endophyticus</name>
    <dbReference type="NCBI Taxonomy" id="1206085"/>
    <lineage>
        <taxon>Bacteria</taxon>
        <taxon>Bacillati</taxon>
        <taxon>Actinomycetota</taxon>
        <taxon>Actinomycetes</taxon>
        <taxon>Jatrophihabitantales</taxon>
        <taxon>Jatrophihabitantaceae</taxon>
        <taxon>Jatrophihabitans</taxon>
    </lineage>
</organism>
<evidence type="ECO:0000313" key="3">
    <source>
        <dbReference type="Proteomes" id="UP000186132"/>
    </source>
</evidence>
<name>A0A1M5RTU6_9ACTN</name>
<dbReference type="Proteomes" id="UP000186132">
    <property type="component" value="Unassembled WGS sequence"/>
</dbReference>
<dbReference type="InterPro" id="IPR050855">
    <property type="entry name" value="NDM-1-like"/>
</dbReference>
<proteinExistence type="predicted"/>
<gene>
    <name evidence="2" type="ORF">SAMN05443575_3641</name>
</gene>
<dbReference type="InterPro" id="IPR036866">
    <property type="entry name" value="RibonucZ/Hydroxyglut_hydro"/>
</dbReference>
<keyword evidence="3" id="KW-1185">Reference proteome</keyword>
<reference evidence="2 3" key="1">
    <citation type="submission" date="2016-11" db="EMBL/GenBank/DDBJ databases">
        <authorList>
            <person name="Jaros S."/>
            <person name="Januszkiewicz K."/>
            <person name="Wedrychowicz H."/>
        </authorList>
    </citation>
    <scope>NUCLEOTIDE SEQUENCE [LARGE SCALE GENOMIC DNA]</scope>
    <source>
        <strain evidence="2 3">DSM 45627</strain>
    </source>
</reference>
<dbReference type="AlphaFoldDB" id="A0A1M5RTU6"/>
<dbReference type="PANTHER" id="PTHR42951:SF14">
    <property type="entry name" value="METALLO-BETA-LACTAMASE SUPERFAMILY PROTEIN"/>
    <property type="match status" value="1"/>
</dbReference>
<dbReference type="Gene3D" id="3.60.15.10">
    <property type="entry name" value="Ribonuclease Z/Hydroxyacylglutathione hydrolase-like"/>
    <property type="match status" value="1"/>
</dbReference>
<feature type="domain" description="Metallo-beta-lactamase" evidence="1">
    <location>
        <begin position="20"/>
        <end position="232"/>
    </location>
</feature>
<dbReference type="SMART" id="SM00849">
    <property type="entry name" value="Lactamase_B"/>
    <property type="match status" value="1"/>
</dbReference>
<protein>
    <submittedName>
        <fullName evidence="2">Glyoxylase, beta-lactamase superfamily II</fullName>
    </submittedName>
</protein>
<dbReference type="RefSeq" id="WP_073391812.1">
    <property type="nucleotide sequence ID" value="NZ_FQVU01000005.1"/>
</dbReference>
<dbReference type="OrthoDB" id="2971563at2"/>
<dbReference type="Pfam" id="PF00753">
    <property type="entry name" value="Lactamase_B"/>
    <property type="match status" value="1"/>
</dbReference>
<dbReference type="PANTHER" id="PTHR42951">
    <property type="entry name" value="METALLO-BETA-LACTAMASE DOMAIN-CONTAINING"/>
    <property type="match status" value="1"/>
</dbReference>
<dbReference type="SUPFAM" id="SSF56281">
    <property type="entry name" value="Metallo-hydrolase/oxidoreductase"/>
    <property type="match status" value="1"/>
</dbReference>
<accession>A0A1M5RTU6</accession>
<dbReference type="STRING" id="1206085.SAMN05443575_3641"/>
<evidence type="ECO:0000313" key="2">
    <source>
        <dbReference type="EMBL" id="SHH29478.1"/>
    </source>
</evidence>
<dbReference type="InterPro" id="IPR001279">
    <property type="entry name" value="Metallo-B-lactamas"/>
</dbReference>
<dbReference type="EMBL" id="FQVU01000005">
    <property type="protein sequence ID" value="SHH29478.1"/>
    <property type="molecule type" value="Genomic_DNA"/>
</dbReference>
<evidence type="ECO:0000259" key="1">
    <source>
        <dbReference type="SMART" id="SM00849"/>
    </source>
</evidence>